<protein>
    <submittedName>
        <fullName evidence="1">Uncharacterized protein</fullName>
    </submittedName>
</protein>
<gene>
    <name evidence="1" type="ORF">WMO17_05600</name>
</gene>
<dbReference type="Proteomes" id="UP001496146">
    <property type="component" value="Unassembled WGS sequence"/>
</dbReference>
<organism evidence="1 2">
    <name type="scientific">Faecalibacterium faecis</name>
    <dbReference type="NCBI Taxonomy" id="3133157"/>
    <lineage>
        <taxon>Bacteria</taxon>
        <taxon>Bacillati</taxon>
        <taxon>Bacillota</taxon>
        <taxon>Clostridia</taxon>
        <taxon>Eubacteriales</taxon>
        <taxon>Oscillospiraceae</taxon>
        <taxon>Faecalibacterium</taxon>
    </lineage>
</organism>
<reference evidence="1 2" key="1">
    <citation type="submission" date="2024-03" db="EMBL/GenBank/DDBJ databases">
        <title>Human intestinal bacterial collection.</title>
        <authorList>
            <person name="Pauvert C."/>
            <person name="Hitch T.C.A."/>
            <person name="Clavel T."/>
        </authorList>
    </citation>
    <scope>NUCLEOTIDE SEQUENCE [LARGE SCALE GENOMIC DNA]</scope>
    <source>
        <strain evidence="1 2">CLA-JM-H7-B</strain>
    </source>
</reference>
<evidence type="ECO:0000313" key="1">
    <source>
        <dbReference type="EMBL" id="MEQ2376842.1"/>
    </source>
</evidence>
<dbReference type="EMBL" id="JBBMEP010000008">
    <property type="protein sequence ID" value="MEQ2376842.1"/>
    <property type="molecule type" value="Genomic_DNA"/>
</dbReference>
<comment type="caution">
    <text evidence="1">The sequence shown here is derived from an EMBL/GenBank/DDBJ whole genome shotgun (WGS) entry which is preliminary data.</text>
</comment>
<proteinExistence type="predicted"/>
<accession>A0ABV1BM55</accession>
<sequence length="72" mass="7687">MLLCYSAIPSRSLRSAYQLMISGGDVKAVQETTPVQATPVEAEPTISMSALLELLKDADPAVKAQLRLALLT</sequence>
<keyword evidence="2" id="KW-1185">Reference proteome</keyword>
<evidence type="ECO:0000313" key="2">
    <source>
        <dbReference type="Proteomes" id="UP001496146"/>
    </source>
</evidence>
<name>A0ABV1BM55_9FIRM</name>
<dbReference type="RefSeq" id="WP_349137619.1">
    <property type="nucleotide sequence ID" value="NZ_JBBMEP010000008.1"/>
</dbReference>